<evidence type="ECO:0000313" key="2">
    <source>
        <dbReference type="EMBL" id="KAK1600403.1"/>
    </source>
</evidence>
<feature type="compositionally biased region" description="Basic and acidic residues" evidence="1">
    <location>
        <begin position="114"/>
        <end position="129"/>
    </location>
</feature>
<protein>
    <submittedName>
        <fullName evidence="2">Uncharacterized protein</fullName>
    </submittedName>
</protein>
<keyword evidence="3" id="KW-1185">Reference proteome</keyword>
<dbReference type="AlphaFoldDB" id="A0AAD8QFK7"/>
<dbReference type="Proteomes" id="UP001230504">
    <property type="component" value="Unassembled WGS sequence"/>
</dbReference>
<dbReference type="RefSeq" id="XP_060420899.1">
    <property type="nucleotide sequence ID" value="XM_060559626.1"/>
</dbReference>
<dbReference type="GeneID" id="85443866"/>
<proteinExistence type="predicted"/>
<reference evidence="2" key="1">
    <citation type="submission" date="2021-06" db="EMBL/GenBank/DDBJ databases">
        <title>Comparative genomics, transcriptomics and evolutionary studies reveal genomic signatures of adaptation to plant cell wall in hemibiotrophic fungi.</title>
        <authorList>
            <consortium name="DOE Joint Genome Institute"/>
            <person name="Baroncelli R."/>
            <person name="Diaz J.F."/>
            <person name="Benocci T."/>
            <person name="Peng M."/>
            <person name="Battaglia E."/>
            <person name="Haridas S."/>
            <person name="Andreopoulos W."/>
            <person name="Labutti K."/>
            <person name="Pangilinan J."/>
            <person name="Floch G.L."/>
            <person name="Makela M.R."/>
            <person name="Henrissat B."/>
            <person name="Grigoriev I.V."/>
            <person name="Crouch J.A."/>
            <person name="De Vries R.P."/>
            <person name="Sukno S.A."/>
            <person name="Thon M.R."/>
        </authorList>
    </citation>
    <scope>NUCLEOTIDE SEQUENCE</scope>
    <source>
        <strain evidence="2">CBS 125086</strain>
    </source>
</reference>
<comment type="caution">
    <text evidence="2">The sequence shown here is derived from an EMBL/GenBank/DDBJ whole genome shotgun (WGS) entry which is preliminary data.</text>
</comment>
<accession>A0AAD8QFK7</accession>
<name>A0AAD8QFK7_9PEZI</name>
<gene>
    <name evidence="2" type="ORF">LY79DRAFT_574718</name>
</gene>
<evidence type="ECO:0000313" key="3">
    <source>
        <dbReference type="Proteomes" id="UP001230504"/>
    </source>
</evidence>
<organism evidence="2 3">
    <name type="scientific">Colletotrichum navitas</name>
    <dbReference type="NCBI Taxonomy" id="681940"/>
    <lineage>
        <taxon>Eukaryota</taxon>
        <taxon>Fungi</taxon>
        <taxon>Dikarya</taxon>
        <taxon>Ascomycota</taxon>
        <taxon>Pezizomycotina</taxon>
        <taxon>Sordariomycetes</taxon>
        <taxon>Hypocreomycetidae</taxon>
        <taxon>Glomerellales</taxon>
        <taxon>Glomerellaceae</taxon>
        <taxon>Colletotrichum</taxon>
        <taxon>Colletotrichum graminicola species complex</taxon>
    </lineage>
</organism>
<evidence type="ECO:0000256" key="1">
    <source>
        <dbReference type="SAM" id="MobiDB-lite"/>
    </source>
</evidence>
<sequence>MMVKQTNEASGIEADIDIGTGGGWKSDIRSEVQAIQSRIGRGQPATAQIECYSKGLPSFSLVEPPESASAAAGNAIKWGTLVEQLPRKQHVDVLCAAHPAGHPPFIPSLPARTSNEHASDQADRTHELHPPSLTYGPAWNTPLPFFSVFCPMDPVTRL</sequence>
<dbReference type="EMBL" id="JAHLJV010000001">
    <property type="protein sequence ID" value="KAK1600403.1"/>
    <property type="molecule type" value="Genomic_DNA"/>
</dbReference>
<feature type="region of interest" description="Disordered" evidence="1">
    <location>
        <begin position="105"/>
        <end position="133"/>
    </location>
</feature>